<dbReference type="SUPFAM" id="SSF51445">
    <property type="entry name" value="(Trans)glycosidases"/>
    <property type="match status" value="1"/>
</dbReference>
<organism evidence="2">
    <name type="scientific">marine metagenome</name>
    <dbReference type="NCBI Taxonomy" id="408172"/>
    <lineage>
        <taxon>unclassified sequences</taxon>
        <taxon>metagenomes</taxon>
        <taxon>ecological metagenomes</taxon>
    </lineage>
</organism>
<dbReference type="Gene3D" id="3.20.20.80">
    <property type="entry name" value="Glycosidases"/>
    <property type="match status" value="1"/>
</dbReference>
<dbReference type="Pfam" id="PF00128">
    <property type="entry name" value="Alpha-amylase"/>
    <property type="match status" value="1"/>
</dbReference>
<dbReference type="GO" id="GO:0004556">
    <property type="term" value="F:alpha-amylase activity"/>
    <property type="evidence" value="ECO:0007669"/>
    <property type="project" value="TreeGrafter"/>
</dbReference>
<dbReference type="Gene3D" id="2.60.40.1180">
    <property type="entry name" value="Golgi alpha-mannosidase II"/>
    <property type="match status" value="1"/>
</dbReference>
<name>A0A382JSH7_9ZZZZ</name>
<dbReference type="InterPro" id="IPR006047">
    <property type="entry name" value="GH13_cat_dom"/>
</dbReference>
<dbReference type="PANTHER" id="PTHR10357">
    <property type="entry name" value="ALPHA-AMYLASE FAMILY MEMBER"/>
    <property type="match status" value="1"/>
</dbReference>
<feature type="domain" description="Glycosyl hydrolase family 13 catalytic" evidence="1">
    <location>
        <begin position="1"/>
        <end position="256"/>
    </location>
</feature>
<accession>A0A382JSH7</accession>
<dbReference type="EMBL" id="UINC01075405">
    <property type="protein sequence ID" value="SVC13551.1"/>
    <property type="molecule type" value="Genomic_DNA"/>
</dbReference>
<reference evidence="2" key="1">
    <citation type="submission" date="2018-05" db="EMBL/GenBank/DDBJ databases">
        <authorList>
            <person name="Lanie J.A."/>
            <person name="Ng W.-L."/>
            <person name="Kazmierczak K.M."/>
            <person name="Andrzejewski T.M."/>
            <person name="Davidsen T.M."/>
            <person name="Wayne K.J."/>
            <person name="Tettelin H."/>
            <person name="Glass J.I."/>
            <person name="Rusch D."/>
            <person name="Podicherti R."/>
            <person name="Tsui H.-C.T."/>
            <person name="Winkler M.E."/>
        </authorList>
    </citation>
    <scope>NUCLEOTIDE SEQUENCE</scope>
</reference>
<dbReference type="GO" id="GO:0009313">
    <property type="term" value="P:oligosaccharide catabolic process"/>
    <property type="evidence" value="ECO:0007669"/>
    <property type="project" value="TreeGrafter"/>
</dbReference>
<dbReference type="AlphaFoldDB" id="A0A382JSH7"/>
<dbReference type="InterPro" id="IPR045857">
    <property type="entry name" value="O16G_dom_2"/>
</dbReference>
<evidence type="ECO:0000259" key="1">
    <source>
        <dbReference type="SMART" id="SM00642"/>
    </source>
</evidence>
<dbReference type="InterPro" id="IPR017853">
    <property type="entry name" value="GH"/>
</dbReference>
<dbReference type="SMART" id="SM00642">
    <property type="entry name" value="Aamy"/>
    <property type="match status" value="1"/>
</dbReference>
<dbReference type="PANTHER" id="PTHR10357:SF179">
    <property type="entry name" value="NEUTRAL AND BASIC AMINO ACID TRANSPORT PROTEIN RBAT"/>
    <property type="match status" value="1"/>
</dbReference>
<evidence type="ECO:0000313" key="2">
    <source>
        <dbReference type="EMBL" id="SVC13551.1"/>
    </source>
</evidence>
<sequence>WLSIFGGPAWEWEPLRRQYYLHNFLTSQPDFNFHNSKVQDWLLSTVRFWLDRDVDGFRLDTVNYYFHNEKLLDNPPKVTKNIHPPINLYYMQDHIHSINQPENIEFIERFRALLDEYKDRTSVGEISNFELMALYTEGEKKLHMAYSFELLGPIYTANHFRQSIEDFLNITPKGWACWSFSNHDVTRHVSRWIEDINFSDNLAKQAAAILLSLEGSICLYQGEELGQLETDLEYSELQDPPGVRFWPENKGRDGCRTPMIWNRNLPNGGFSEKEPWLPVKKLQLSHDVKTQDGSPSSVLSFYRSMMEFRKDRKELQRGSTLFHDVLEPLLAFSRKYEETTLLCLFNLSLKKFSIKLKDVRTIPHSPSLSAKVTKNKLSIGHYGFIFLEVTGEKPFALDQSPT</sequence>
<gene>
    <name evidence="2" type="ORF">METZ01_LOCUS266405</name>
</gene>
<protein>
    <recommendedName>
        <fullName evidence="1">Glycosyl hydrolase family 13 catalytic domain-containing protein</fullName>
    </recommendedName>
</protein>
<proteinExistence type="predicted"/>
<dbReference type="InterPro" id="IPR013780">
    <property type="entry name" value="Glyco_hydro_b"/>
</dbReference>
<dbReference type="Gene3D" id="3.90.400.10">
    <property type="entry name" value="Oligo-1,6-glucosidase, Domain 2"/>
    <property type="match status" value="1"/>
</dbReference>
<feature type="non-terminal residue" evidence="2">
    <location>
        <position position="1"/>
    </location>
</feature>